<dbReference type="Pfam" id="PF25989">
    <property type="entry name" value="YknX_C"/>
    <property type="match status" value="1"/>
</dbReference>
<dbReference type="GO" id="GO:0015562">
    <property type="term" value="F:efflux transmembrane transporter activity"/>
    <property type="evidence" value="ECO:0007669"/>
    <property type="project" value="TreeGrafter"/>
</dbReference>
<dbReference type="PANTHER" id="PTHR30469">
    <property type="entry name" value="MULTIDRUG RESISTANCE PROTEIN MDTA"/>
    <property type="match status" value="1"/>
</dbReference>
<dbReference type="PANTHER" id="PTHR30469:SF15">
    <property type="entry name" value="HLYD FAMILY OF SECRETION PROTEINS"/>
    <property type="match status" value="1"/>
</dbReference>
<keyword evidence="1" id="KW-0175">Coiled coil</keyword>
<comment type="caution">
    <text evidence="4">The sequence shown here is derived from an EMBL/GenBank/DDBJ whole genome shotgun (WGS) entry which is preliminary data.</text>
</comment>
<dbReference type="AlphaFoldDB" id="A0A7W8HHT7"/>
<feature type="coiled-coil region" evidence="1">
    <location>
        <begin position="99"/>
        <end position="133"/>
    </location>
</feature>
<reference evidence="4 5" key="1">
    <citation type="submission" date="2020-08" db="EMBL/GenBank/DDBJ databases">
        <title>Genomic Encyclopedia of Type Strains, Phase IV (KMG-IV): sequencing the most valuable type-strain genomes for metagenomic binning, comparative biology and taxonomic classification.</title>
        <authorList>
            <person name="Goeker M."/>
        </authorList>
    </citation>
    <scope>NUCLEOTIDE SEQUENCE [LARGE SCALE GENOMIC DNA]</scope>
    <source>
        <strain evidence="4 5">DSM 29781</strain>
    </source>
</reference>
<dbReference type="EMBL" id="JACHGB010000004">
    <property type="protein sequence ID" value="MBB5272319.1"/>
    <property type="molecule type" value="Genomic_DNA"/>
</dbReference>
<dbReference type="Gene3D" id="2.40.30.170">
    <property type="match status" value="1"/>
</dbReference>
<evidence type="ECO:0000256" key="1">
    <source>
        <dbReference type="SAM" id="Coils"/>
    </source>
</evidence>
<gene>
    <name evidence="4" type="ORF">HNQ70_002333</name>
</gene>
<protein>
    <submittedName>
        <fullName evidence="4">HlyD family secretion protein</fullName>
    </submittedName>
</protein>
<dbReference type="Gene3D" id="2.40.50.100">
    <property type="match status" value="1"/>
</dbReference>
<evidence type="ECO:0000313" key="5">
    <source>
        <dbReference type="Proteomes" id="UP000532440"/>
    </source>
</evidence>
<dbReference type="Gene3D" id="2.40.420.20">
    <property type="match status" value="1"/>
</dbReference>
<keyword evidence="5" id="KW-1185">Reference proteome</keyword>
<name>A0A7W8HHT7_9BURK</name>
<keyword evidence="2" id="KW-0732">Signal</keyword>
<sequence length="401" mass="42161">MKRSTVVLAVGALAVAALAAWSFRPRPVPVETRVVGLAHFEATVDEEGRTRVRDRFTVSAPAAGRLERIVLQAGDAVEAGELLAVIRPAPPALQDSRALAQLRERVGAAQALVLRAEANAARAQAALAQARVDAGRAGELAQRGFASPSTAEAARLALAQREQELSAARFEQRAAGHELAVAQAALAQIEGPGQGRRSSAIEIRAPVAGRILKVAQESEAVVAVGTPLLDLGDPASLEAVVEVLSQDATRIAPGMPVRMQAAAGGAELAGRVRLIEPSARTKVSALGVEEQRVDVVVDLDRVPASVGDGYRVDARIVVLAEDSVPVVPVGALYRDGEGWSVFLLDGDRAQRREVRIAARNQRVARVTEGLAPGDTVIVYPPDSVRDGVRARAGLRRPGRPL</sequence>
<evidence type="ECO:0000256" key="2">
    <source>
        <dbReference type="SAM" id="SignalP"/>
    </source>
</evidence>
<proteinExistence type="predicted"/>
<evidence type="ECO:0000313" key="4">
    <source>
        <dbReference type="EMBL" id="MBB5272319.1"/>
    </source>
</evidence>
<accession>A0A7W8HHT7</accession>
<dbReference type="SUPFAM" id="SSF111369">
    <property type="entry name" value="HlyD-like secretion proteins"/>
    <property type="match status" value="1"/>
</dbReference>
<feature type="chain" id="PRO_5031348180" evidence="2">
    <location>
        <begin position="20"/>
        <end position="401"/>
    </location>
</feature>
<dbReference type="InterPro" id="IPR058637">
    <property type="entry name" value="YknX-like_C"/>
</dbReference>
<dbReference type="GO" id="GO:1990281">
    <property type="term" value="C:efflux pump complex"/>
    <property type="evidence" value="ECO:0007669"/>
    <property type="project" value="TreeGrafter"/>
</dbReference>
<evidence type="ECO:0000259" key="3">
    <source>
        <dbReference type="Pfam" id="PF25989"/>
    </source>
</evidence>
<dbReference type="Proteomes" id="UP000532440">
    <property type="component" value="Unassembled WGS sequence"/>
</dbReference>
<feature type="domain" description="YknX-like C-terminal permuted SH3-like" evidence="3">
    <location>
        <begin position="326"/>
        <end position="388"/>
    </location>
</feature>
<dbReference type="RefSeq" id="WP_183967607.1">
    <property type="nucleotide sequence ID" value="NZ_BAABEW010000002.1"/>
</dbReference>
<feature type="signal peptide" evidence="2">
    <location>
        <begin position="1"/>
        <end position="19"/>
    </location>
</feature>
<dbReference type="Gene3D" id="1.10.287.470">
    <property type="entry name" value="Helix hairpin bin"/>
    <property type="match status" value="1"/>
</dbReference>
<organism evidence="4 5">
    <name type="scientific">Quisquiliibacterium transsilvanicum</name>
    <dbReference type="NCBI Taxonomy" id="1549638"/>
    <lineage>
        <taxon>Bacteria</taxon>
        <taxon>Pseudomonadati</taxon>
        <taxon>Pseudomonadota</taxon>
        <taxon>Betaproteobacteria</taxon>
        <taxon>Burkholderiales</taxon>
        <taxon>Burkholderiaceae</taxon>
        <taxon>Quisquiliibacterium</taxon>
    </lineage>
</organism>